<name>A0ABW9BH15_9BURK</name>
<dbReference type="InterPro" id="IPR019291">
    <property type="entry name" value="Host_attachment_protein"/>
</dbReference>
<dbReference type="Pfam" id="PF10116">
    <property type="entry name" value="Host_attach"/>
    <property type="match status" value="1"/>
</dbReference>
<dbReference type="RefSeq" id="WP_408259100.1">
    <property type="nucleotide sequence ID" value="NZ_JAQQCK010000002.1"/>
</dbReference>
<evidence type="ECO:0000313" key="2">
    <source>
        <dbReference type="Proteomes" id="UP001629274"/>
    </source>
</evidence>
<proteinExistence type="predicted"/>
<organism evidence="1 2">
    <name type="scientific">Paraburkholderia phytofirmans</name>
    <dbReference type="NCBI Taxonomy" id="261302"/>
    <lineage>
        <taxon>Bacteria</taxon>
        <taxon>Pseudomonadati</taxon>
        <taxon>Pseudomonadota</taxon>
        <taxon>Betaproteobacteria</taxon>
        <taxon>Burkholderiales</taxon>
        <taxon>Burkholderiaceae</taxon>
        <taxon>Paraburkholderia</taxon>
    </lineage>
</organism>
<sequence length="129" mass="15043">MYALKILAQRCMMVEVTWLVVADGGRARVFRMPGLTLDLQEVEVLVNDEYTGTVLTEKDREKFAKRVATYLDEGRLHQLYNRLRLAMESKFLGMVRSNLSEEARRMIFEQISEDLLSLSTQEIQARLRK</sequence>
<evidence type="ECO:0000313" key="1">
    <source>
        <dbReference type="EMBL" id="MFM0239035.1"/>
    </source>
</evidence>
<gene>
    <name evidence="1" type="ORF">PQR03_12915</name>
</gene>
<reference evidence="1 2" key="1">
    <citation type="journal article" date="2024" name="Chem. Sci.">
        <title>Discovery of megapolipeptins by genome mining of a Burkholderiales bacteria collection.</title>
        <authorList>
            <person name="Paulo B.S."/>
            <person name="Recchia M.J.J."/>
            <person name="Lee S."/>
            <person name="Fergusson C.H."/>
            <person name="Romanowski S.B."/>
            <person name="Hernandez A."/>
            <person name="Krull N."/>
            <person name="Liu D.Y."/>
            <person name="Cavanagh H."/>
            <person name="Bos A."/>
            <person name="Gray C.A."/>
            <person name="Murphy B.T."/>
            <person name="Linington R.G."/>
            <person name="Eustaquio A.S."/>
        </authorList>
    </citation>
    <scope>NUCLEOTIDE SEQUENCE [LARGE SCALE GENOMIC DNA]</scope>
    <source>
        <strain evidence="1 2">RL17-351-BIE-A</strain>
    </source>
</reference>
<accession>A0ABW9BH15</accession>
<protein>
    <submittedName>
        <fullName evidence="1">Host attachment protein</fullName>
    </submittedName>
</protein>
<dbReference type="EMBL" id="JAQQDR010000004">
    <property type="protein sequence ID" value="MFM0239035.1"/>
    <property type="molecule type" value="Genomic_DNA"/>
</dbReference>
<dbReference type="Proteomes" id="UP001629274">
    <property type="component" value="Unassembled WGS sequence"/>
</dbReference>
<comment type="caution">
    <text evidence="1">The sequence shown here is derived from an EMBL/GenBank/DDBJ whole genome shotgun (WGS) entry which is preliminary data.</text>
</comment>
<keyword evidence="2" id="KW-1185">Reference proteome</keyword>